<dbReference type="RefSeq" id="WP_310008430.1">
    <property type="nucleotide sequence ID" value="NZ_JAVDTX010000007.1"/>
</dbReference>
<evidence type="ECO:0000313" key="1">
    <source>
        <dbReference type="EMBL" id="MDR6846319.1"/>
    </source>
</evidence>
<sequence>MSNLNPNRLNVTYPVADMTLMKSNANATIAKIPAGATLTEEERASGGDINVDNKIFVDGTLNELNSNGAAIMPAWFSIANLATDVTFYDQSEELIALYQNIVLRLKDAQRIAGREALTNARKAYEQYKSAADGGVAGAQASYDKLKVRFEKAGGGATLKETP</sequence>
<organism evidence="1 2">
    <name type="scientific">Flavobacterium granuli</name>
    <dbReference type="NCBI Taxonomy" id="280093"/>
    <lineage>
        <taxon>Bacteria</taxon>
        <taxon>Pseudomonadati</taxon>
        <taxon>Bacteroidota</taxon>
        <taxon>Flavobacteriia</taxon>
        <taxon>Flavobacteriales</taxon>
        <taxon>Flavobacteriaceae</taxon>
        <taxon>Flavobacterium</taxon>
    </lineage>
</organism>
<comment type="caution">
    <text evidence="1">The sequence shown here is derived from an EMBL/GenBank/DDBJ whole genome shotgun (WGS) entry which is preliminary data.</text>
</comment>
<protein>
    <submittedName>
        <fullName evidence="1">Uncharacterized protein</fullName>
    </submittedName>
</protein>
<evidence type="ECO:0000313" key="2">
    <source>
        <dbReference type="Proteomes" id="UP001261871"/>
    </source>
</evidence>
<dbReference type="EMBL" id="JAVDTX010000007">
    <property type="protein sequence ID" value="MDR6846319.1"/>
    <property type="molecule type" value="Genomic_DNA"/>
</dbReference>
<dbReference type="Proteomes" id="UP001261871">
    <property type="component" value="Unassembled WGS sequence"/>
</dbReference>
<gene>
    <name evidence="1" type="ORF">J2W95_003035</name>
</gene>
<keyword evidence="2" id="KW-1185">Reference proteome</keyword>
<accession>A0ABU1S7U7</accession>
<proteinExistence type="predicted"/>
<name>A0ABU1S7U7_9FLAO</name>
<reference evidence="1 2" key="1">
    <citation type="submission" date="2023-07" db="EMBL/GenBank/DDBJ databases">
        <title>Sorghum-associated microbial communities from plants grown in Nebraska, USA.</title>
        <authorList>
            <person name="Schachtman D."/>
        </authorList>
    </citation>
    <scope>NUCLEOTIDE SEQUENCE [LARGE SCALE GENOMIC DNA]</scope>
    <source>
        <strain evidence="1 2">BE124</strain>
    </source>
</reference>